<evidence type="ECO:0000256" key="1">
    <source>
        <dbReference type="SAM" id="MobiDB-lite"/>
    </source>
</evidence>
<evidence type="ECO:0000313" key="3">
    <source>
        <dbReference type="Proteomes" id="UP000655287"/>
    </source>
</evidence>
<reference evidence="2" key="1">
    <citation type="submission" date="2021-01" db="EMBL/GenBank/DDBJ databases">
        <title>Whole genome shotgun sequence of Sphaerisporangium rufum NBRC 109079.</title>
        <authorList>
            <person name="Komaki H."/>
            <person name="Tamura T."/>
        </authorList>
    </citation>
    <scope>NUCLEOTIDE SEQUENCE</scope>
    <source>
        <strain evidence="2">NBRC 109079</strain>
    </source>
</reference>
<sequence>MANEVTEGKTAARELSARLPGWMVWYGEHTRRFWAVPRSSMRLGAALAEADTPQELEAAVRRITGGDTGQHPAPDAGRAEQADPRAQQSPHPHPGQHSQHPGQQAPQESRQPVPARY</sequence>
<organism evidence="2 3">
    <name type="scientific">Sphaerisporangium rufum</name>
    <dbReference type="NCBI Taxonomy" id="1381558"/>
    <lineage>
        <taxon>Bacteria</taxon>
        <taxon>Bacillati</taxon>
        <taxon>Actinomycetota</taxon>
        <taxon>Actinomycetes</taxon>
        <taxon>Streptosporangiales</taxon>
        <taxon>Streptosporangiaceae</taxon>
        <taxon>Sphaerisporangium</taxon>
    </lineage>
</organism>
<dbReference type="AlphaFoldDB" id="A0A919V4Z4"/>
<name>A0A919V4Z4_9ACTN</name>
<feature type="region of interest" description="Disordered" evidence="1">
    <location>
        <begin position="61"/>
        <end position="117"/>
    </location>
</feature>
<proteinExistence type="predicted"/>
<gene>
    <name evidence="2" type="ORF">Sru01_67000</name>
</gene>
<comment type="caution">
    <text evidence="2">The sequence shown here is derived from an EMBL/GenBank/DDBJ whole genome shotgun (WGS) entry which is preliminary data.</text>
</comment>
<keyword evidence="3" id="KW-1185">Reference proteome</keyword>
<accession>A0A919V4Z4</accession>
<dbReference type="EMBL" id="BOOU01000108">
    <property type="protein sequence ID" value="GII81718.1"/>
    <property type="molecule type" value="Genomic_DNA"/>
</dbReference>
<feature type="compositionally biased region" description="Low complexity" evidence="1">
    <location>
        <begin position="86"/>
        <end position="107"/>
    </location>
</feature>
<evidence type="ECO:0000313" key="2">
    <source>
        <dbReference type="EMBL" id="GII81718.1"/>
    </source>
</evidence>
<dbReference type="RefSeq" id="WP_203994395.1">
    <property type="nucleotide sequence ID" value="NZ_BOOU01000108.1"/>
</dbReference>
<dbReference type="Proteomes" id="UP000655287">
    <property type="component" value="Unassembled WGS sequence"/>
</dbReference>
<protein>
    <submittedName>
        <fullName evidence="2">Uncharacterized protein</fullName>
    </submittedName>
</protein>